<evidence type="ECO:0000313" key="2">
    <source>
        <dbReference type="EMBL" id="KAG2535470.1"/>
    </source>
</evidence>
<organism evidence="2 3">
    <name type="scientific">Panicum virgatum</name>
    <name type="common">Blackwell switchgrass</name>
    <dbReference type="NCBI Taxonomy" id="38727"/>
    <lineage>
        <taxon>Eukaryota</taxon>
        <taxon>Viridiplantae</taxon>
        <taxon>Streptophyta</taxon>
        <taxon>Embryophyta</taxon>
        <taxon>Tracheophyta</taxon>
        <taxon>Spermatophyta</taxon>
        <taxon>Magnoliopsida</taxon>
        <taxon>Liliopsida</taxon>
        <taxon>Poales</taxon>
        <taxon>Poaceae</taxon>
        <taxon>PACMAD clade</taxon>
        <taxon>Panicoideae</taxon>
        <taxon>Panicodae</taxon>
        <taxon>Paniceae</taxon>
        <taxon>Panicinae</taxon>
        <taxon>Panicum</taxon>
        <taxon>Panicum sect. Hiantes</taxon>
    </lineage>
</organism>
<proteinExistence type="predicted"/>
<evidence type="ECO:0000256" key="1">
    <source>
        <dbReference type="SAM" id="MobiDB-lite"/>
    </source>
</evidence>
<dbReference type="AlphaFoldDB" id="A0A8T0MDX4"/>
<sequence>GSLKVYWLLPGKDLSDGLRLIKDRADNDAMKSVVGRAKTLVVYVDHEGTLADVNWDDVVVNPSAELPKVFSPVKVQHVEKKEGETLSDFYKNLRSSLDEEQIYETAAYDIDGNSEDSDFVDSDNEVDQGDDDLFVDYVEDDVVFEGVGKEQGDIESSDDEDLQASKDGVDGQINLKIKNFRTEDMVNPTFKVGMVF</sequence>
<feature type="compositionally biased region" description="Acidic residues" evidence="1">
    <location>
        <begin position="153"/>
        <end position="162"/>
    </location>
</feature>
<name>A0A8T0MDX4_PANVG</name>
<protein>
    <submittedName>
        <fullName evidence="2">Uncharacterized protein</fullName>
    </submittedName>
</protein>
<reference evidence="2" key="1">
    <citation type="submission" date="2020-05" db="EMBL/GenBank/DDBJ databases">
        <title>WGS assembly of Panicum virgatum.</title>
        <authorList>
            <person name="Lovell J.T."/>
            <person name="Jenkins J."/>
            <person name="Shu S."/>
            <person name="Juenger T.E."/>
            <person name="Schmutz J."/>
        </authorList>
    </citation>
    <scope>NUCLEOTIDE SEQUENCE</scope>
    <source>
        <strain evidence="2">AP13</strain>
    </source>
</reference>
<accession>A0A8T0MDX4</accession>
<feature type="region of interest" description="Disordered" evidence="1">
    <location>
        <begin position="148"/>
        <end position="167"/>
    </location>
</feature>
<evidence type="ECO:0000313" key="3">
    <source>
        <dbReference type="Proteomes" id="UP000823388"/>
    </source>
</evidence>
<feature type="non-terminal residue" evidence="2">
    <location>
        <position position="196"/>
    </location>
</feature>
<keyword evidence="3" id="KW-1185">Reference proteome</keyword>
<dbReference type="Proteomes" id="UP000823388">
    <property type="component" value="Chromosome 9N"/>
</dbReference>
<dbReference type="EMBL" id="CM029054">
    <property type="protein sequence ID" value="KAG2535470.1"/>
    <property type="molecule type" value="Genomic_DNA"/>
</dbReference>
<feature type="non-terminal residue" evidence="2">
    <location>
        <position position="1"/>
    </location>
</feature>
<gene>
    <name evidence="2" type="ORF">PVAP13_9NG116492</name>
</gene>
<comment type="caution">
    <text evidence="2">The sequence shown here is derived from an EMBL/GenBank/DDBJ whole genome shotgun (WGS) entry which is preliminary data.</text>
</comment>